<organism evidence="15 16">
    <name type="scientific">Mesorhabditis belari</name>
    <dbReference type="NCBI Taxonomy" id="2138241"/>
    <lineage>
        <taxon>Eukaryota</taxon>
        <taxon>Metazoa</taxon>
        <taxon>Ecdysozoa</taxon>
        <taxon>Nematoda</taxon>
        <taxon>Chromadorea</taxon>
        <taxon>Rhabditida</taxon>
        <taxon>Rhabditina</taxon>
        <taxon>Rhabditomorpha</taxon>
        <taxon>Rhabditoidea</taxon>
        <taxon>Rhabditidae</taxon>
        <taxon>Mesorhabditinae</taxon>
        <taxon>Mesorhabditis</taxon>
    </lineage>
</organism>
<evidence type="ECO:0000256" key="6">
    <source>
        <dbReference type="ARBA" id="ARBA00022835"/>
    </source>
</evidence>
<dbReference type="Pfam" id="PF17215">
    <property type="entry name" value="Rrp44_S1"/>
    <property type="match status" value="1"/>
</dbReference>
<keyword evidence="7" id="KW-0269">Exonuclease</keyword>
<evidence type="ECO:0000256" key="8">
    <source>
        <dbReference type="ARBA" id="ARBA00022884"/>
    </source>
</evidence>
<dbReference type="Gene3D" id="2.40.50.700">
    <property type="match status" value="1"/>
</dbReference>
<dbReference type="InterPro" id="IPR033770">
    <property type="entry name" value="RRP44_S1"/>
</dbReference>
<dbReference type="FunFam" id="2.40.50.700:FF:000001">
    <property type="entry name" value="Exosome complex exonuclease exoribonuclease (Rrp44)"/>
    <property type="match status" value="1"/>
</dbReference>
<dbReference type="Gene3D" id="2.40.50.690">
    <property type="match status" value="1"/>
</dbReference>
<dbReference type="InterPro" id="IPR012340">
    <property type="entry name" value="NA-bd_OB-fold"/>
</dbReference>
<dbReference type="GO" id="GO:0003723">
    <property type="term" value="F:RNA binding"/>
    <property type="evidence" value="ECO:0007669"/>
    <property type="project" value="UniProtKB-KW"/>
</dbReference>
<dbReference type="AlphaFoldDB" id="A0AAF3FC36"/>
<accession>A0AAF3FC36</accession>
<evidence type="ECO:0000256" key="7">
    <source>
        <dbReference type="ARBA" id="ARBA00022839"/>
    </source>
</evidence>
<dbReference type="Gene3D" id="3.40.50.1010">
    <property type="entry name" value="5'-nuclease"/>
    <property type="match status" value="1"/>
</dbReference>
<dbReference type="GO" id="GO:0071031">
    <property type="term" value="P:nuclear mRNA surveillance of mRNA 3'-end processing"/>
    <property type="evidence" value="ECO:0007669"/>
    <property type="project" value="TreeGrafter"/>
</dbReference>
<dbReference type="InterPro" id="IPR041505">
    <property type="entry name" value="Dis3_CSD2"/>
</dbReference>
<comment type="similarity">
    <text evidence="2 12">Belongs to the RNR ribonuclease family.</text>
</comment>
<dbReference type="SMART" id="SM00955">
    <property type="entry name" value="RNB"/>
    <property type="match status" value="1"/>
</dbReference>
<keyword evidence="4" id="KW-0540">Nuclease</keyword>
<protein>
    <recommendedName>
        <fullName evidence="10">Protein DIS3 homolog</fullName>
    </recommendedName>
    <alternativeName>
        <fullName evidence="11">Ribosomal RNA-processing protein 44</fullName>
    </alternativeName>
</protein>
<keyword evidence="9" id="KW-0539">Nucleus</keyword>
<dbReference type="GO" id="GO:0016075">
    <property type="term" value="P:rRNA catabolic process"/>
    <property type="evidence" value="ECO:0007669"/>
    <property type="project" value="TreeGrafter"/>
</dbReference>
<keyword evidence="3" id="KW-0698">rRNA processing</keyword>
<dbReference type="GO" id="GO:0000176">
    <property type="term" value="C:nuclear exosome (RNase complex)"/>
    <property type="evidence" value="ECO:0007669"/>
    <property type="project" value="TreeGrafter"/>
</dbReference>
<keyword evidence="5" id="KW-0378">Hydrolase</keyword>
<feature type="region of interest" description="Disordered" evidence="13">
    <location>
        <begin position="312"/>
        <end position="335"/>
    </location>
</feature>
<dbReference type="PANTHER" id="PTHR23355">
    <property type="entry name" value="RIBONUCLEASE"/>
    <property type="match status" value="1"/>
</dbReference>
<dbReference type="Proteomes" id="UP000887575">
    <property type="component" value="Unassembled WGS sequence"/>
</dbReference>
<evidence type="ECO:0000256" key="3">
    <source>
        <dbReference type="ARBA" id="ARBA00022552"/>
    </source>
</evidence>
<dbReference type="GO" id="GO:0000177">
    <property type="term" value="C:cytoplasmic exosome (RNase complex)"/>
    <property type="evidence" value="ECO:0007669"/>
    <property type="project" value="TreeGrafter"/>
</dbReference>
<sequence length="944" mass="107159">MELNLKQSGIVRRICVKKWFPTRSGLWNKHTHEEYLRDDISCGLNSCADCSTFECKLKNNLGILCNQDANIEVPSKHAIIFDQTALVRFYDLLDYDAFQNVVICQSVWNYVNRKCIMGYKKLNTLIYEERSPRFFIFLNDYCEKTARKPEPLVATAKYLDEHWNGKLEPIIVCGDEGDVGKYKKLYQKSFSLKKYIEGMQSKHRQELLDKLAAYAPVEEGRAIFEEHWSNERITMGLATGGIKKGSFQISRENYREGNVFIEGEGTQWFLQGMHCNRAIHGDTVAVQLLPEEEWSIPEKALRLRDVEEYNLNPDEDEKENLPDTEEPKAKKRKQGALPTAKVVGIIRRNWRPYCGILLPSIRKEGRHHLFCPAERLIPRIRIETEQAEYLAQQRIMVAIDFWPRDSKYPLGHYVRAIGKIGDREVENEVLLLEHDIPHAPFTEAVLDCLPAEGADWKPFSQTHRVDCRNLVICSVDPIGCTDIDDALHCRQIDADTYEVGVHIADVTHFVRPETAIDKEAADRGTTVYLTDRRIDMLPELLSSNLCSLRGGEERFTFSVIWTLTKDADILSAKFHKSLIKSSAALTYEKAQEMIDNNELKDEVTTSLRGLMKLSKQLKSRRTANGALSLASSEVRFDMDWNTKTPKAVQNKEHLDTHSMVEEFMLLANISVAEKILSEYPDCALLRRHPVPAESSYKALVDAARLKGFNVITESGKALADSLDRCIDKTNPMTNTLLRMITTRCMTQAVYFSAGTIPVPQYIHFGLATPIYTHFTSPIRRYADVIVHRLLAAAIAADDIGIGLLSQSNIQSISKNINIRHKNAQYAGRASVQLTVLTFFKDREESCDGFVMGIRENGVQVFVPRYGIESMIVIKPGVQVDSEAKTVGYQGKTLHELDKVKVRVRVNSSNIQRPRIVLDLLDPMIPGLSVDFDLTSSEGMAKDSL</sequence>
<evidence type="ECO:0000256" key="5">
    <source>
        <dbReference type="ARBA" id="ARBA00022801"/>
    </source>
</evidence>
<dbReference type="Pfam" id="PF17849">
    <property type="entry name" value="OB_Dis3"/>
    <property type="match status" value="1"/>
</dbReference>
<evidence type="ECO:0000313" key="15">
    <source>
        <dbReference type="Proteomes" id="UP000887575"/>
    </source>
</evidence>
<evidence type="ECO:0000256" key="13">
    <source>
        <dbReference type="SAM" id="MobiDB-lite"/>
    </source>
</evidence>
<name>A0AAF3FC36_9BILA</name>
<dbReference type="PROSITE" id="PS01175">
    <property type="entry name" value="RIBONUCLEASE_II"/>
    <property type="match status" value="1"/>
</dbReference>
<comment type="subcellular location">
    <subcellularLocation>
        <location evidence="1">Nucleus</location>
    </subcellularLocation>
</comment>
<dbReference type="GO" id="GO:0000175">
    <property type="term" value="F:3'-5'-RNA exonuclease activity"/>
    <property type="evidence" value="ECO:0007669"/>
    <property type="project" value="UniProtKB-ARBA"/>
</dbReference>
<dbReference type="InterPro" id="IPR033771">
    <property type="entry name" value="Rrp44_CSD1"/>
</dbReference>
<evidence type="ECO:0000313" key="16">
    <source>
        <dbReference type="WBParaSite" id="MBELARI_LOCUS4381"/>
    </source>
</evidence>
<feature type="domain" description="RNB" evidence="14">
    <location>
        <begin position="464"/>
        <end position="796"/>
    </location>
</feature>
<keyword evidence="8" id="KW-0694">RNA-binding</keyword>
<dbReference type="GO" id="GO:0006364">
    <property type="term" value="P:rRNA processing"/>
    <property type="evidence" value="ECO:0007669"/>
    <property type="project" value="UniProtKB-KW"/>
</dbReference>
<dbReference type="SUPFAM" id="SSF50249">
    <property type="entry name" value="Nucleic acid-binding proteins"/>
    <property type="match status" value="3"/>
</dbReference>
<dbReference type="InterPro" id="IPR001900">
    <property type="entry name" value="RNase_II/R"/>
</dbReference>
<evidence type="ECO:0000256" key="9">
    <source>
        <dbReference type="ARBA" id="ARBA00023242"/>
    </source>
</evidence>
<evidence type="ECO:0000256" key="11">
    <source>
        <dbReference type="ARBA" id="ARBA00077930"/>
    </source>
</evidence>
<dbReference type="PANTHER" id="PTHR23355:SF35">
    <property type="entry name" value="EXOSOME COMPLEX EXONUCLEASE RRP44"/>
    <property type="match status" value="1"/>
</dbReference>
<dbReference type="InterPro" id="IPR022966">
    <property type="entry name" value="RNase_II/R_CS"/>
</dbReference>
<feature type="compositionally biased region" description="Basic and acidic residues" evidence="13">
    <location>
        <begin position="319"/>
        <end position="328"/>
    </location>
</feature>
<evidence type="ECO:0000256" key="2">
    <source>
        <dbReference type="ARBA" id="ARBA00005785"/>
    </source>
</evidence>
<evidence type="ECO:0000256" key="4">
    <source>
        <dbReference type="ARBA" id="ARBA00022722"/>
    </source>
</evidence>
<keyword evidence="15" id="KW-1185">Reference proteome</keyword>
<reference evidence="16" key="1">
    <citation type="submission" date="2024-02" db="UniProtKB">
        <authorList>
            <consortium name="WormBaseParasite"/>
        </authorList>
    </citation>
    <scope>IDENTIFICATION</scope>
</reference>
<evidence type="ECO:0000256" key="1">
    <source>
        <dbReference type="ARBA" id="ARBA00004123"/>
    </source>
</evidence>
<evidence type="ECO:0000259" key="14">
    <source>
        <dbReference type="SMART" id="SM00955"/>
    </source>
</evidence>
<keyword evidence="6" id="KW-0271">Exosome</keyword>
<evidence type="ECO:0000256" key="12">
    <source>
        <dbReference type="RuleBase" id="RU003901"/>
    </source>
</evidence>
<dbReference type="InterPro" id="IPR050180">
    <property type="entry name" value="RNR_Ribonuclease"/>
</dbReference>
<dbReference type="Pfam" id="PF00773">
    <property type="entry name" value="RNB"/>
    <property type="match status" value="1"/>
</dbReference>
<evidence type="ECO:0000256" key="10">
    <source>
        <dbReference type="ARBA" id="ARBA00077221"/>
    </source>
</evidence>
<dbReference type="WBParaSite" id="MBELARI_LOCUS4381">
    <property type="protein sequence ID" value="MBELARI_LOCUS4381"/>
    <property type="gene ID" value="MBELARI_LOCUS4381"/>
</dbReference>
<proteinExistence type="inferred from homology"/>
<dbReference type="Pfam" id="PF17216">
    <property type="entry name" value="Rrp44_CSD1"/>
    <property type="match status" value="1"/>
</dbReference>
<dbReference type="GO" id="GO:0004519">
    <property type="term" value="F:endonuclease activity"/>
    <property type="evidence" value="ECO:0007669"/>
    <property type="project" value="TreeGrafter"/>
</dbReference>
<dbReference type="Gene3D" id="2.40.50.140">
    <property type="entry name" value="Nucleic acid-binding proteins"/>
    <property type="match status" value="1"/>
</dbReference>